<evidence type="ECO:0000313" key="1">
    <source>
        <dbReference type="EnsemblPlants" id="ORUFI06G29590.1"/>
    </source>
</evidence>
<dbReference type="Gramene" id="ORUFI06G29590.1">
    <property type="protein sequence ID" value="ORUFI06G29590.1"/>
    <property type="gene ID" value="ORUFI06G29590"/>
</dbReference>
<evidence type="ECO:0000313" key="2">
    <source>
        <dbReference type="Proteomes" id="UP000008022"/>
    </source>
</evidence>
<name>A0A0E0Q2Q7_ORYRU</name>
<dbReference type="AlphaFoldDB" id="A0A0E0Q2Q7"/>
<dbReference type="EnsemblPlants" id="ORUFI06G29590.1">
    <property type="protein sequence ID" value="ORUFI06G29590.1"/>
    <property type="gene ID" value="ORUFI06G29590"/>
</dbReference>
<reference evidence="1" key="2">
    <citation type="submission" date="2015-06" db="UniProtKB">
        <authorList>
            <consortium name="EnsemblPlants"/>
        </authorList>
    </citation>
    <scope>IDENTIFICATION</scope>
</reference>
<organism evidence="1 2">
    <name type="scientific">Oryza rufipogon</name>
    <name type="common">Brownbeard rice</name>
    <name type="synonym">Asian wild rice</name>
    <dbReference type="NCBI Taxonomy" id="4529"/>
    <lineage>
        <taxon>Eukaryota</taxon>
        <taxon>Viridiplantae</taxon>
        <taxon>Streptophyta</taxon>
        <taxon>Embryophyta</taxon>
        <taxon>Tracheophyta</taxon>
        <taxon>Spermatophyta</taxon>
        <taxon>Magnoliopsida</taxon>
        <taxon>Liliopsida</taxon>
        <taxon>Poales</taxon>
        <taxon>Poaceae</taxon>
        <taxon>BOP clade</taxon>
        <taxon>Oryzoideae</taxon>
        <taxon>Oryzeae</taxon>
        <taxon>Oryzinae</taxon>
        <taxon>Oryza</taxon>
    </lineage>
</organism>
<accession>A0A0E0Q2Q7</accession>
<proteinExistence type="predicted"/>
<dbReference type="Proteomes" id="UP000008022">
    <property type="component" value="Unassembled WGS sequence"/>
</dbReference>
<keyword evidence="2" id="KW-1185">Reference proteome</keyword>
<sequence length="142" mass="15630">MEAILPHVGWGWCSELRNGGGRIAPLLSHISLLHRPHAHQPLSPASLLSSPLPSHARIDSLSRISLRRPLRINLAVILSISHIVLARTGAGMSSASRATQRQDEGVALPFPSPPWQLVRCFPFLSHVWNRSANNKKLDKINP</sequence>
<dbReference type="HOGENOM" id="CLU_1819028_0_0_1"/>
<reference evidence="2" key="1">
    <citation type="submission" date="2013-06" db="EMBL/GenBank/DDBJ databases">
        <authorList>
            <person name="Zhao Q."/>
        </authorList>
    </citation>
    <scope>NUCLEOTIDE SEQUENCE</scope>
    <source>
        <strain evidence="2">cv. W1943</strain>
    </source>
</reference>
<protein>
    <submittedName>
        <fullName evidence="1">Uncharacterized protein</fullName>
    </submittedName>
</protein>